<dbReference type="InterPro" id="IPR023302">
    <property type="entry name" value="Pept_S9A_N"/>
</dbReference>
<gene>
    <name evidence="2" type="ORF">AFUS01_LOCUS3940</name>
</gene>
<evidence type="ECO:0000313" key="3">
    <source>
        <dbReference type="Proteomes" id="UP000708208"/>
    </source>
</evidence>
<sequence length="34" mass="4038">MTCANLLYPDVKRDENVVDDFFGTKVSDPYRWLE</sequence>
<dbReference type="OrthoDB" id="248387at2759"/>
<evidence type="ECO:0000313" key="2">
    <source>
        <dbReference type="EMBL" id="CAG7696225.1"/>
    </source>
</evidence>
<feature type="domain" description="Peptidase S9A N-terminal" evidence="1">
    <location>
        <begin position="9"/>
        <end position="34"/>
    </location>
</feature>
<dbReference type="Pfam" id="PF02897">
    <property type="entry name" value="Peptidase_S9_N"/>
    <property type="match status" value="1"/>
</dbReference>
<dbReference type="Proteomes" id="UP000708208">
    <property type="component" value="Unassembled WGS sequence"/>
</dbReference>
<name>A0A8J2J625_9HEXA</name>
<accession>A0A8J2J625</accession>
<dbReference type="GO" id="GO:0004252">
    <property type="term" value="F:serine-type endopeptidase activity"/>
    <property type="evidence" value="ECO:0007669"/>
    <property type="project" value="InterPro"/>
</dbReference>
<reference evidence="2" key="1">
    <citation type="submission" date="2021-06" db="EMBL/GenBank/DDBJ databases">
        <authorList>
            <person name="Hodson N. C."/>
            <person name="Mongue J. A."/>
            <person name="Jaron S. K."/>
        </authorList>
    </citation>
    <scope>NUCLEOTIDE SEQUENCE</scope>
</reference>
<evidence type="ECO:0000259" key="1">
    <source>
        <dbReference type="Pfam" id="PF02897"/>
    </source>
</evidence>
<comment type="caution">
    <text evidence="2">The sequence shown here is derived from an EMBL/GenBank/DDBJ whole genome shotgun (WGS) entry which is preliminary data.</text>
</comment>
<keyword evidence="3" id="KW-1185">Reference proteome</keyword>
<dbReference type="AlphaFoldDB" id="A0A8J2J625"/>
<dbReference type="EMBL" id="CAJVCH010024275">
    <property type="protein sequence ID" value="CAG7696225.1"/>
    <property type="molecule type" value="Genomic_DNA"/>
</dbReference>
<feature type="non-terminal residue" evidence="2">
    <location>
        <position position="1"/>
    </location>
</feature>
<proteinExistence type="predicted"/>
<organism evidence="2 3">
    <name type="scientific">Allacma fusca</name>
    <dbReference type="NCBI Taxonomy" id="39272"/>
    <lineage>
        <taxon>Eukaryota</taxon>
        <taxon>Metazoa</taxon>
        <taxon>Ecdysozoa</taxon>
        <taxon>Arthropoda</taxon>
        <taxon>Hexapoda</taxon>
        <taxon>Collembola</taxon>
        <taxon>Symphypleona</taxon>
        <taxon>Sminthuridae</taxon>
        <taxon>Allacma</taxon>
    </lineage>
</organism>
<protein>
    <recommendedName>
        <fullName evidence="1">Peptidase S9A N-terminal domain-containing protein</fullName>
    </recommendedName>
</protein>